<dbReference type="InterPro" id="IPR011701">
    <property type="entry name" value="MFS"/>
</dbReference>
<dbReference type="CDD" id="cd17324">
    <property type="entry name" value="MFS_NepI_like"/>
    <property type="match status" value="1"/>
</dbReference>
<evidence type="ECO:0000256" key="5">
    <source>
        <dbReference type="ARBA" id="ARBA00023136"/>
    </source>
</evidence>
<evidence type="ECO:0000256" key="2">
    <source>
        <dbReference type="ARBA" id="ARBA00022475"/>
    </source>
</evidence>
<evidence type="ECO:0000259" key="7">
    <source>
        <dbReference type="PROSITE" id="PS50850"/>
    </source>
</evidence>
<keyword evidence="2" id="KW-1003">Cell membrane</keyword>
<feature type="transmembrane region" description="Helical" evidence="6">
    <location>
        <begin position="140"/>
        <end position="157"/>
    </location>
</feature>
<dbReference type="RefSeq" id="WP_309297522.1">
    <property type="nucleotide sequence ID" value="NZ_BPUS01000006.1"/>
</dbReference>
<evidence type="ECO:0000256" key="3">
    <source>
        <dbReference type="ARBA" id="ARBA00022692"/>
    </source>
</evidence>
<comment type="subcellular location">
    <subcellularLocation>
        <location evidence="1">Cell membrane</location>
        <topology evidence="1">Multi-pass membrane protein</topology>
    </subcellularLocation>
</comment>
<feature type="transmembrane region" description="Helical" evidence="6">
    <location>
        <begin position="210"/>
        <end position="227"/>
    </location>
</feature>
<dbReference type="GO" id="GO:0005886">
    <property type="term" value="C:plasma membrane"/>
    <property type="evidence" value="ECO:0007669"/>
    <property type="project" value="UniProtKB-SubCell"/>
</dbReference>
<evidence type="ECO:0000313" key="8">
    <source>
        <dbReference type="EMBL" id="GJH26289.1"/>
    </source>
</evidence>
<dbReference type="Pfam" id="PF07690">
    <property type="entry name" value="MFS_1"/>
    <property type="match status" value="1"/>
</dbReference>
<evidence type="ECO:0000256" key="4">
    <source>
        <dbReference type="ARBA" id="ARBA00022989"/>
    </source>
</evidence>
<accession>A0AA37ICP7</accession>
<dbReference type="Proteomes" id="UP001055111">
    <property type="component" value="Unassembled WGS sequence"/>
</dbReference>
<evidence type="ECO:0000256" key="6">
    <source>
        <dbReference type="SAM" id="Phobius"/>
    </source>
</evidence>
<comment type="caution">
    <text evidence="8">The sequence shown here is derived from an EMBL/GenBank/DDBJ whole genome shotgun (WGS) entry which is preliminary data.</text>
</comment>
<proteinExistence type="predicted"/>
<feature type="domain" description="Major facilitator superfamily (MFS) profile" evidence="7">
    <location>
        <begin position="15"/>
        <end position="229"/>
    </location>
</feature>
<feature type="transmembrane region" description="Helical" evidence="6">
    <location>
        <begin position="169"/>
        <end position="189"/>
    </location>
</feature>
<dbReference type="AlphaFoldDB" id="A0AA37ICP7"/>
<dbReference type="EMBL" id="BPUS01000006">
    <property type="protein sequence ID" value="GJH26289.1"/>
    <property type="molecule type" value="Genomic_DNA"/>
</dbReference>
<dbReference type="SUPFAM" id="SSF103473">
    <property type="entry name" value="MFS general substrate transporter"/>
    <property type="match status" value="1"/>
</dbReference>
<keyword evidence="5 6" id="KW-0472">Membrane</keyword>
<feature type="transmembrane region" description="Helical" evidence="6">
    <location>
        <begin position="106"/>
        <end position="128"/>
    </location>
</feature>
<evidence type="ECO:0000256" key="1">
    <source>
        <dbReference type="ARBA" id="ARBA00004651"/>
    </source>
</evidence>
<keyword evidence="3 6" id="KW-0812">Transmembrane</keyword>
<dbReference type="InterPro" id="IPR050189">
    <property type="entry name" value="MFS_Efflux_Transporters"/>
</dbReference>
<evidence type="ECO:0000313" key="9">
    <source>
        <dbReference type="Proteomes" id="UP001055111"/>
    </source>
</evidence>
<protein>
    <recommendedName>
        <fullName evidence="7">Major facilitator superfamily (MFS) profile domain-containing protein</fullName>
    </recommendedName>
</protein>
<sequence>MLTQHTSFFKRPWWGVMALTFSAFIFNTTEFVPVGLLTDIGDSLNMRPTDVGVMMTIYAWTVSIASLPLTLFVREVERRALLMRVFTVFILSHVVAGIAPNFEILVLGRIGIAFAHAVFWSISIPLVVRLVPPEGERRALAMMSIGTSVAMVAGVPIGRAIGDALGWRATFQIIACAGALGMAALWVTLPRLDTQGSGSLQSLPKLLKTPMLVALFAVTVLTVSAHFSA</sequence>
<name>A0AA37ICP7_9BURK</name>
<organism evidence="8 9">
    <name type="scientific">Caballeronia novacaledonica</name>
    <dbReference type="NCBI Taxonomy" id="1544861"/>
    <lineage>
        <taxon>Bacteria</taxon>
        <taxon>Pseudomonadati</taxon>
        <taxon>Pseudomonadota</taxon>
        <taxon>Betaproteobacteria</taxon>
        <taxon>Burkholderiales</taxon>
        <taxon>Burkholderiaceae</taxon>
        <taxon>Caballeronia</taxon>
    </lineage>
</organism>
<dbReference type="PANTHER" id="PTHR43124:SF4">
    <property type="entry name" value="SUGAR EFFLUX TRANSPORTER"/>
    <property type="match status" value="1"/>
</dbReference>
<gene>
    <name evidence="8" type="ORF">CBA19CS42_17255</name>
</gene>
<feature type="transmembrane region" description="Helical" evidence="6">
    <location>
        <begin position="57"/>
        <end position="74"/>
    </location>
</feature>
<keyword evidence="4 6" id="KW-1133">Transmembrane helix</keyword>
<dbReference type="InterPro" id="IPR036259">
    <property type="entry name" value="MFS_trans_sf"/>
</dbReference>
<dbReference type="InterPro" id="IPR020846">
    <property type="entry name" value="MFS_dom"/>
</dbReference>
<dbReference type="Gene3D" id="1.20.1250.20">
    <property type="entry name" value="MFS general substrate transporter like domains"/>
    <property type="match status" value="1"/>
</dbReference>
<dbReference type="GO" id="GO:0022857">
    <property type="term" value="F:transmembrane transporter activity"/>
    <property type="evidence" value="ECO:0007669"/>
    <property type="project" value="InterPro"/>
</dbReference>
<dbReference type="PROSITE" id="PS50850">
    <property type="entry name" value="MFS"/>
    <property type="match status" value="1"/>
</dbReference>
<dbReference type="PANTHER" id="PTHR43124">
    <property type="entry name" value="PURINE EFFLUX PUMP PBUE"/>
    <property type="match status" value="1"/>
</dbReference>
<feature type="transmembrane region" description="Helical" evidence="6">
    <location>
        <begin position="12"/>
        <end position="37"/>
    </location>
</feature>
<feature type="transmembrane region" description="Helical" evidence="6">
    <location>
        <begin position="81"/>
        <end position="100"/>
    </location>
</feature>
<reference evidence="8" key="1">
    <citation type="submission" date="2022-09" db="EMBL/GenBank/DDBJ databases">
        <title>Isolation and characterization of 3-chlorobenzoate degrading bacteria from soils in Shizuoka.</title>
        <authorList>
            <person name="Ifat A."/>
            <person name="Ogawa N."/>
            <person name="Kimbara K."/>
            <person name="Moriuchi R."/>
            <person name="Dohra H."/>
            <person name="Shintani M."/>
        </authorList>
    </citation>
    <scope>NUCLEOTIDE SEQUENCE</scope>
    <source>
        <strain evidence="8">19CS4-2</strain>
    </source>
</reference>